<organism evidence="1 2">
    <name type="scientific">Melia azedarach</name>
    <name type="common">Chinaberry tree</name>
    <dbReference type="NCBI Taxonomy" id="155640"/>
    <lineage>
        <taxon>Eukaryota</taxon>
        <taxon>Viridiplantae</taxon>
        <taxon>Streptophyta</taxon>
        <taxon>Embryophyta</taxon>
        <taxon>Tracheophyta</taxon>
        <taxon>Spermatophyta</taxon>
        <taxon>Magnoliopsida</taxon>
        <taxon>eudicotyledons</taxon>
        <taxon>Gunneridae</taxon>
        <taxon>Pentapetalae</taxon>
        <taxon>rosids</taxon>
        <taxon>malvids</taxon>
        <taxon>Sapindales</taxon>
        <taxon>Meliaceae</taxon>
        <taxon>Melia</taxon>
    </lineage>
</organism>
<proteinExistence type="predicted"/>
<dbReference type="Proteomes" id="UP001164539">
    <property type="component" value="Chromosome 9"/>
</dbReference>
<evidence type="ECO:0000313" key="1">
    <source>
        <dbReference type="EMBL" id="KAJ4711383.1"/>
    </source>
</evidence>
<sequence length="326" mass="35391">MNTGEGKVVCVTGASGFIGSWLVKQLLQRGYTVKAAILDTNDPTMTEHLRALDGAKERLHFIKANLLEEGSFDAAVDGCDGVIHTASPVTFLANDPQAKIVDTAVKGTANVLQSCAKVHSIKRVVVTSSIAAIANSGTPLTADVVVDETWVSKPDVCRKSKNWYALSKTLAEDAAWKLAKQNGIDLVTIHPGFVIGPFLQPNLNLSVQLILDLVNGAKTFPSPYRFVDVRDVAYAHIQALELSSANGRYLIVGRVIQLSEVCKILHQHYPALNLPDKFGDAGDEQIYQVSKERAKSLGMINYILSEVSLRETVESLKEKGFLKFSG</sequence>
<accession>A0ACC1XKD8</accession>
<dbReference type="EMBL" id="CM051402">
    <property type="protein sequence ID" value="KAJ4711383.1"/>
    <property type="molecule type" value="Genomic_DNA"/>
</dbReference>
<evidence type="ECO:0000313" key="2">
    <source>
        <dbReference type="Proteomes" id="UP001164539"/>
    </source>
</evidence>
<keyword evidence="2" id="KW-1185">Reference proteome</keyword>
<protein>
    <submittedName>
        <fullName evidence="1">Cinnamoyl-CoA reductase 1-like</fullName>
    </submittedName>
</protein>
<gene>
    <name evidence="1" type="ORF">OWV82_017413</name>
</gene>
<name>A0ACC1XKD8_MELAZ</name>
<reference evidence="1 2" key="1">
    <citation type="journal article" date="2023" name="Science">
        <title>Complex scaffold remodeling in plant triterpene biosynthesis.</title>
        <authorList>
            <person name="De La Pena R."/>
            <person name="Hodgson H."/>
            <person name="Liu J.C."/>
            <person name="Stephenson M.J."/>
            <person name="Martin A.C."/>
            <person name="Owen C."/>
            <person name="Harkess A."/>
            <person name="Leebens-Mack J."/>
            <person name="Jimenez L.E."/>
            <person name="Osbourn A."/>
            <person name="Sattely E.S."/>
        </authorList>
    </citation>
    <scope>NUCLEOTIDE SEQUENCE [LARGE SCALE GENOMIC DNA]</scope>
    <source>
        <strain evidence="2">cv. JPN11</strain>
        <tissue evidence="1">Leaf</tissue>
    </source>
</reference>
<comment type="caution">
    <text evidence="1">The sequence shown here is derived from an EMBL/GenBank/DDBJ whole genome shotgun (WGS) entry which is preliminary data.</text>
</comment>